<dbReference type="eggNOG" id="ENOG5030874">
    <property type="taxonomic scope" value="Bacteria"/>
</dbReference>
<accession>A0A0R2I4K5</accession>
<sequence>MKSIYACQEHIEEALDDAVYTGFEMPVLEQFTPVDNDQTKCTYCKSQPIYMVANFCSPTKS</sequence>
<comment type="caution">
    <text evidence="1">The sequence shown here is derived from an EMBL/GenBank/DDBJ whole genome shotgun (WGS) entry which is preliminary data.</text>
</comment>
<dbReference type="Pfam" id="PF14116">
    <property type="entry name" value="YyzF"/>
    <property type="match status" value="1"/>
</dbReference>
<dbReference type="Proteomes" id="UP000051658">
    <property type="component" value="Unassembled WGS sequence"/>
</dbReference>
<protein>
    <recommendedName>
        <fullName evidence="3">CxxH/CxxC protein</fullName>
    </recommendedName>
</protein>
<proteinExistence type="predicted"/>
<dbReference type="EMBL" id="JQBS01000018">
    <property type="protein sequence ID" value="KRN56740.1"/>
    <property type="molecule type" value="Genomic_DNA"/>
</dbReference>
<evidence type="ECO:0008006" key="3">
    <source>
        <dbReference type="Google" id="ProtNLM"/>
    </source>
</evidence>
<reference evidence="1 2" key="1">
    <citation type="journal article" date="2015" name="Genome Announc.">
        <title>Expanding the biotechnology potential of lactobacilli through comparative genomics of 213 strains and associated genera.</title>
        <authorList>
            <person name="Sun Z."/>
            <person name="Harris H.M."/>
            <person name="McCann A."/>
            <person name="Guo C."/>
            <person name="Argimon S."/>
            <person name="Zhang W."/>
            <person name="Yang X."/>
            <person name="Jeffery I.B."/>
            <person name="Cooney J.C."/>
            <person name="Kagawa T.F."/>
            <person name="Liu W."/>
            <person name="Song Y."/>
            <person name="Salvetti E."/>
            <person name="Wrobel A."/>
            <person name="Rasinkangas P."/>
            <person name="Parkhill J."/>
            <person name="Rea M.C."/>
            <person name="O'Sullivan O."/>
            <person name="Ritari J."/>
            <person name="Douillard F.P."/>
            <person name="Paul Ross R."/>
            <person name="Yang R."/>
            <person name="Briner A.E."/>
            <person name="Felis G.E."/>
            <person name="de Vos W.M."/>
            <person name="Barrangou R."/>
            <person name="Klaenhammer T.R."/>
            <person name="Caufield P.W."/>
            <person name="Cui Y."/>
            <person name="Zhang H."/>
            <person name="O'Toole P.W."/>
        </authorList>
    </citation>
    <scope>NUCLEOTIDE SEQUENCE [LARGE SCALE GENOMIC DNA]</scope>
    <source>
        <strain evidence="1 2">DSM 20623</strain>
    </source>
</reference>
<evidence type="ECO:0000313" key="1">
    <source>
        <dbReference type="EMBL" id="KRN56740.1"/>
    </source>
</evidence>
<gene>
    <name evidence="1" type="ORF">IV74_GL000741</name>
</gene>
<dbReference type="PATRIC" id="fig|1449336.4.peg.758"/>
<dbReference type="InterPro" id="IPR025626">
    <property type="entry name" value="YyzF"/>
</dbReference>
<dbReference type="AlphaFoldDB" id="A0A0R2I4K5"/>
<organism evidence="1 2">
    <name type="scientific">Carnobacterium divergens DSM 20623</name>
    <dbReference type="NCBI Taxonomy" id="1449336"/>
    <lineage>
        <taxon>Bacteria</taxon>
        <taxon>Bacillati</taxon>
        <taxon>Bacillota</taxon>
        <taxon>Bacilli</taxon>
        <taxon>Lactobacillales</taxon>
        <taxon>Carnobacteriaceae</taxon>
        <taxon>Carnobacterium</taxon>
    </lineage>
</organism>
<keyword evidence="2" id="KW-1185">Reference proteome</keyword>
<evidence type="ECO:0000313" key="2">
    <source>
        <dbReference type="Proteomes" id="UP000051658"/>
    </source>
</evidence>
<dbReference type="RefSeq" id="WP_034572556.1">
    <property type="nucleotide sequence ID" value="NZ_JQBS01000018.1"/>
</dbReference>
<dbReference type="NCBIfam" id="TIGR04129">
    <property type="entry name" value="CxxH_BA5709"/>
    <property type="match status" value="1"/>
</dbReference>
<name>A0A0R2I4K5_CARDV</name>
<dbReference type="GeneID" id="89587687"/>